<proteinExistence type="predicted"/>
<keyword evidence="4 7" id="KW-0238">DNA-binding</keyword>
<dbReference type="SMART" id="SM00448">
    <property type="entry name" value="REC"/>
    <property type="match status" value="1"/>
</dbReference>
<evidence type="ECO:0000256" key="1">
    <source>
        <dbReference type="ARBA" id="ARBA00022553"/>
    </source>
</evidence>
<feature type="modified residue" description="4-aspartylphosphate" evidence="6">
    <location>
        <position position="70"/>
    </location>
</feature>
<accession>A0A4Q0YLT5</accession>
<dbReference type="InterPro" id="IPR036388">
    <property type="entry name" value="WH-like_DNA-bd_sf"/>
</dbReference>
<evidence type="ECO:0000256" key="3">
    <source>
        <dbReference type="ARBA" id="ARBA00023015"/>
    </source>
</evidence>
<feature type="DNA-binding region" description="OmpR/PhoB-type" evidence="7">
    <location>
        <begin position="149"/>
        <end position="246"/>
    </location>
</feature>
<evidence type="ECO:0000313" key="11">
    <source>
        <dbReference type="Proteomes" id="UP000290172"/>
    </source>
</evidence>
<dbReference type="InterPro" id="IPR001789">
    <property type="entry name" value="Sig_transdc_resp-reg_receiver"/>
</dbReference>
<evidence type="ECO:0000313" key="10">
    <source>
        <dbReference type="EMBL" id="RXJ70289.1"/>
    </source>
</evidence>
<keyword evidence="3" id="KW-0805">Transcription regulation</keyword>
<comment type="caution">
    <text evidence="10">The sequence shown here is derived from an EMBL/GenBank/DDBJ whole genome shotgun (WGS) entry which is preliminary data.</text>
</comment>
<dbReference type="Pfam" id="PF00486">
    <property type="entry name" value="Trans_reg_C"/>
    <property type="match status" value="1"/>
</dbReference>
<dbReference type="InterPro" id="IPR001867">
    <property type="entry name" value="OmpR/PhoB-type_DNA-bd"/>
</dbReference>
<dbReference type="CDD" id="cd17546">
    <property type="entry name" value="REC_hyHK_CKI1_RcsC-like"/>
    <property type="match status" value="1"/>
</dbReference>
<dbReference type="RefSeq" id="WP_128978397.1">
    <property type="nucleotide sequence ID" value="NZ_PDKJ01000001.1"/>
</dbReference>
<dbReference type="Gene3D" id="3.40.50.2300">
    <property type="match status" value="1"/>
</dbReference>
<feature type="domain" description="OmpR/PhoB-type" evidence="9">
    <location>
        <begin position="149"/>
        <end position="246"/>
    </location>
</feature>
<keyword evidence="2" id="KW-0902">Two-component regulatory system</keyword>
<feature type="domain" description="Response regulatory" evidence="8">
    <location>
        <begin position="15"/>
        <end position="135"/>
    </location>
</feature>
<evidence type="ECO:0000256" key="6">
    <source>
        <dbReference type="PROSITE-ProRule" id="PRU00169"/>
    </source>
</evidence>
<dbReference type="PANTHER" id="PTHR48111:SF1">
    <property type="entry name" value="TWO-COMPONENT RESPONSE REGULATOR ORR33"/>
    <property type="match status" value="1"/>
</dbReference>
<evidence type="ECO:0000256" key="2">
    <source>
        <dbReference type="ARBA" id="ARBA00023012"/>
    </source>
</evidence>
<reference evidence="10 11" key="1">
    <citation type="submission" date="2017-10" db="EMBL/GenBank/DDBJ databases">
        <title>Genomics of the genus Arcobacter.</title>
        <authorList>
            <person name="Perez-Cataluna A."/>
            <person name="Figueras M.J."/>
        </authorList>
    </citation>
    <scope>NUCLEOTIDE SEQUENCE [LARGE SCALE GENOMIC DNA]</scope>
    <source>
        <strain evidence="10 11">CECT 8993</strain>
    </source>
</reference>
<dbReference type="PROSITE" id="PS51755">
    <property type="entry name" value="OMPR_PHOB"/>
    <property type="match status" value="1"/>
</dbReference>
<dbReference type="InterPro" id="IPR011006">
    <property type="entry name" value="CheY-like_superfamily"/>
</dbReference>
<dbReference type="GO" id="GO:0000156">
    <property type="term" value="F:phosphorelay response regulator activity"/>
    <property type="evidence" value="ECO:0007669"/>
    <property type="project" value="TreeGrafter"/>
</dbReference>
<dbReference type="InterPro" id="IPR016032">
    <property type="entry name" value="Sig_transdc_resp-reg_C-effctor"/>
</dbReference>
<dbReference type="PROSITE" id="PS50110">
    <property type="entry name" value="RESPONSE_REGULATORY"/>
    <property type="match status" value="1"/>
</dbReference>
<dbReference type="EMBL" id="PDKJ01000001">
    <property type="protein sequence ID" value="RXJ70289.1"/>
    <property type="molecule type" value="Genomic_DNA"/>
</dbReference>
<dbReference type="CDD" id="cd00383">
    <property type="entry name" value="trans_reg_C"/>
    <property type="match status" value="1"/>
</dbReference>
<dbReference type="SUPFAM" id="SSF52172">
    <property type="entry name" value="CheY-like"/>
    <property type="match status" value="1"/>
</dbReference>
<name>A0A4Q0YLT5_9BACT</name>
<evidence type="ECO:0000259" key="9">
    <source>
        <dbReference type="PROSITE" id="PS51755"/>
    </source>
</evidence>
<gene>
    <name evidence="10" type="ORF">CRV08_01620</name>
</gene>
<sequence length="247" mass="29150">MIDYVMLEEYAKGLSVLFVEDDENIIKETSELLELIFSNVEIARDGKEGIDKFLNFKKENDKFFDLVITDIKMPNMDGIELTKLIYKENKEQLLIVLSAHSETKYLVELINIGISHFITKPINYDSFVNTIYIKIKEYNENNKDIKSFSPIVIIDEELKWDKNLKELYKNNQQIKLTRKEVLLLDILLKFREKTHTVEEILNFIWADDINSFPDISNLKNIISRLRKKIPTLDIENVYGFGYRINIK</sequence>
<dbReference type="Proteomes" id="UP000290172">
    <property type="component" value="Unassembled WGS sequence"/>
</dbReference>
<dbReference type="Pfam" id="PF00072">
    <property type="entry name" value="Response_reg"/>
    <property type="match status" value="1"/>
</dbReference>
<protein>
    <submittedName>
        <fullName evidence="10">Transcriptional regulator</fullName>
    </submittedName>
</protein>
<evidence type="ECO:0000256" key="7">
    <source>
        <dbReference type="PROSITE-ProRule" id="PRU01091"/>
    </source>
</evidence>
<dbReference type="GO" id="GO:0032993">
    <property type="term" value="C:protein-DNA complex"/>
    <property type="evidence" value="ECO:0007669"/>
    <property type="project" value="TreeGrafter"/>
</dbReference>
<evidence type="ECO:0000259" key="8">
    <source>
        <dbReference type="PROSITE" id="PS50110"/>
    </source>
</evidence>
<dbReference type="PANTHER" id="PTHR48111">
    <property type="entry name" value="REGULATOR OF RPOS"/>
    <property type="match status" value="1"/>
</dbReference>
<keyword evidence="5" id="KW-0804">Transcription</keyword>
<keyword evidence="1 6" id="KW-0597">Phosphoprotein</keyword>
<evidence type="ECO:0000256" key="4">
    <source>
        <dbReference type="ARBA" id="ARBA00023125"/>
    </source>
</evidence>
<dbReference type="GO" id="GO:0000976">
    <property type="term" value="F:transcription cis-regulatory region binding"/>
    <property type="evidence" value="ECO:0007669"/>
    <property type="project" value="TreeGrafter"/>
</dbReference>
<dbReference type="SMART" id="SM00862">
    <property type="entry name" value="Trans_reg_C"/>
    <property type="match status" value="1"/>
</dbReference>
<dbReference type="GO" id="GO:0005829">
    <property type="term" value="C:cytosol"/>
    <property type="evidence" value="ECO:0007669"/>
    <property type="project" value="TreeGrafter"/>
</dbReference>
<dbReference type="SUPFAM" id="SSF46894">
    <property type="entry name" value="C-terminal effector domain of the bipartite response regulators"/>
    <property type="match status" value="1"/>
</dbReference>
<organism evidence="10 11">
    <name type="scientific">Halarcobacter ebronensis</name>
    <dbReference type="NCBI Taxonomy" id="1462615"/>
    <lineage>
        <taxon>Bacteria</taxon>
        <taxon>Pseudomonadati</taxon>
        <taxon>Campylobacterota</taxon>
        <taxon>Epsilonproteobacteria</taxon>
        <taxon>Campylobacterales</taxon>
        <taxon>Arcobacteraceae</taxon>
        <taxon>Halarcobacter</taxon>
    </lineage>
</organism>
<dbReference type="InterPro" id="IPR039420">
    <property type="entry name" value="WalR-like"/>
</dbReference>
<dbReference type="Gene3D" id="1.10.10.10">
    <property type="entry name" value="Winged helix-like DNA-binding domain superfamily/Winged helix DNA-binding domain"/>
    <property type="match status" value="1"/>
</dbReference>
<dbReference type="AlphaFoldDB" id="A0A4Q0YLT5"/>
<dbReference type="GO" id="GO:0006355">
    <property type="term" value="P:regulation of DNA-templated transcription"/>
    <property type="evidence" value="ECO:0007669"/>
    <property type="project" value="InterPro"/>
</dbReference>
<evidence type="ECO:0000256" key="5">
    <source>
        <dbReference type="ARBA" id="ARBA00023163"/>
    </source>
</evidence>